<evidence type="ECO:0000313" key="7">
    <source>
        <dbReference type="Proteomes" id="UP000295793"/>
    </source>
</evidence>
<dbReference type="GO" id="GO:0016846">
    <property type="term" value="F:carbon-sulfur lyase activity"/>
    <property type="evidence" value="ECO:0007669"/>
    <property type="project" value="InterPro"/>
</dbReference>
<accession>A0A4R3IAX8</accession>
<protein>
    <recommendedName>
        <fullName evidence="5">CENP-V/GFA domain-containing protein</fullName>
    </recommendedName>
</protein>
<evidence type="ECO:0000313" key="6">
    <source>
        <dbReference type="EMBL" id="TCS43749.1"/>
    </source>
</evidence>
<sequence>MHHFGKCLCGAVRYQISGPITDVIYCHCSQCKKQSGSAFMAFGSVKHTALQISGADSLQSYCASENAERKFCRNCGSTLFWQHCGNYGKTYSCFALGTLDTEFKPQDWQHYYTDDKASWFEIQDGHRQYGTEP</sequence>
<dbReference type="PROSITE" id="PS51891">
    <property type="entry name" value="CENP_V_GFA"/>
    <property type="match status" value="1"/>
</dbReference>
<dbReference type="EMBL" id="SLZR01000001">
    <property type="protein sequence ID" value="TCS43749.1"/>
    <property type="molecule type" value="Genomic_DNA"/>
</dbReference>
<dbReference type="SUPFAM" id="SSF51316">
    <property type="entry name" value="Mss4-like"/>
    <property type="match status" value="1"/>
</dbReference>
<dbReference type="PANTHER" id="PTHR33337:SF40">
    <property type="entry name" value="CENP-V_GFA DOMAIN-CONTAINING PROTEIN-RELATED"/>
    <property type="match status" value="1"/>
</dbReference>
<proteinExistence type="inferred from homology"/>
<dbReference type="GO" id="GO:0046872">
    <property type="term" value="F:metal ion binding"/>
    <property type="evidence" value="ECO:0007669"/>
    <property type="project" value="UniProtKB-KW"/>
</dbReference>
<name>A0A4R3IAX8_9GAMM</name>
<keyword evidence="2" id="KW-0479">Metal-binding</keyword>
<dbReference type="Pfam" id="PF04828">
    <property type="entry name" value="GFA"/>
    <property type="match status" value="1"/>
</dbReference>
<comment type="caution">
    <text evidence="6">The sequence shown here is derived from an EMBL/GenBank/DDBJ whole genome shotgun (WGS) entry which is preliminary data.</text>
</comment>
<evidence type="ECO:0000259" key="5">
    <source>
        <dbReference type="PROSITE" id="PS51891"/>
    </source>
</evidence>
<comment type="similarity">
    <text evidence="1">Belongs to the Gfa family.</text>
</comment>
<dbReference type="RefSeq" id="WP_132698760.1">
    <property type="nucleotide sequence ID" value="NZ_SLZR01000001.1"/>
</dbReference>
<dbReference type="InterPro" id="IPR006913">
    <property type="entry name" value="CENP-V/GFA"/>
</dbReference>
<reference evidence="6 7" key="1">
    <citation type="submission" date="2019-03" db="EMBL/GenBank/DDBJ databases">
        <title>Genomic Encyclopedia of Archaeal and Bacterial Type Strains, Phase II (KMG-II): from individual species to whole genera.</title>
        <authorList>
            <person name="Goeker M."/>
        </authorList>
    </citation>
    <scope>NUCLEOTIDE SEQUENCE [LARGE SCALE GENOMIC DNA]</scope>
    <source>
        <strain evidence="6 7">DSM 15388</strain>
    </source>
</reference>
<dbReference type="AlphaFoldDB" id="A0A4R3IAX8"/>
<keyword evidence="3" id="KW-0862">Zinc</keyword>
<evidence type="ECO:0000256" key="3">
    <source>
        <dbReference type="ARBA" id="ARBA00022833"/>
    </source>
</evidence>
<feature type="domain" description="CENP-V/GFA" evidence="5">
    <location>
        <begin position="3"/>
        <end position="109"/>
    </location>
</feature>
<dbReference type="PANTHER" id="PTHR33337">
    <property type="entry name" value="GFA DOMAIN-CONTAINING PROTEIN"/>
    <property type="match status" value="1"/>
</dbReference>
<gene>
    <name evidence="6" type="ORF">BCF53_10192</name>
</gene>
<dbReference type="InterPro" id="IPR011057">
    <property type="entry name" value="Mss4-like_sf"/>
</dbReference>
<keyword evidence="7" id="KW-1185">Reference proteome</keyword>
<keyword evidence="4" id="KW-0456">Lyase</keyword>
<dbReference type="OrthoDB" id="9786619at2"/>
<organism evidence="6 7">
    <name type="scientific">Reinekea marinisedimentorum</name>
    <dbReference type="NCBI Taxonomy" id="230495"/>
    <lineage>
        <taxon>Bacteria</taxon>
        <taxon>Pseudomonadati</taxon>
        <taxon>Pseudomonadota</taxon>
        <taxon>Gammaproteobacteria</taxon>
        <taxon>Oceanospirillales</taxon>
        <taxon>Saccharospirillaceae</taxon>
        <taxon>Reinekea</taxon>
    </lineage>
</organism>
<evidence type="ECO:0000256" key="1">
    <source>
        <dbReference type="ARBA" id="ARBA00005495"/>
    </source>
</evidence>
<dbReference type="Proteomes" id="UP000295793">
    <property type="component" value="Unassembled WGS sequence"/>
</dbReference>
<evidence type="ECO:0000256" key="2">
    <source>
        <dbReference type="ARBA" id="ARBA00022723"/>
    </source>
</evidence>
<evidence type="ECO:0000256" key="4">
    <source>
        <dbReference type="ARBA" id="ARBA00023239"/>
    </source>
</evidence>
<dbReference type="Gene3D" id="3.90.1590.10">
    <property type="entry name" value="glutathione-dependent formaldehyde- activating enzyme (gfa)"/>
    <property type="match status" value="1"/>
</dbReference>